<proteinExistence type="predicted"/>
<reference evidence="1" key="1">
    <citation type="submission" date="2023-07" db="EMBL/GenBank/DDBJ databases">
        <title>Genome content predicts the carbon catabolic preferences of heterotrophic bacteria.</title>
        <authorList>
            <person name="Gralka M."/>
        </authorList>
    </citation>
    <scope>NUCLEOTIDE SEQUENCE</scope>
    <source>
        <strain evidence="1">F2M12</strain>
    </source>
</reference>
<evidence type="ECO:0000313" key="1">
    <source>
        <dbReference type="EMBL" id="MDO6575953.1"/>
    </source>
</evidence>
<dbReference type="Proteomes" id="UP001170717">
    <property type="component" value="Unassembled WGS sequence"/>
</dbReference>
<dbReference type="AlphaFoldDB" id="A0AAW7YY61"/>
<accession>A0AAW7YY61</accession>
<name>A0AAW7YY61_9ALTE</name>
<organism evidence="1 2">
    <name type="scientific">Alteromonas stellipolaris</name>
    <dbReference type="NCBI Taxonomy" id="233316"/>
    <lineage>
        <taxon>Bacteria</taxon>
        <taxon>Pseudomonadati</taxon>
        <taxon>Pseudomonadota</taxon>
        <taxon>Gammaproteobacteria</taxon>
        <taxon>Alteromonadales</taxon>
        <taxon>Alteromonadaceae</taxon>
        <taxon>Alteromonas/Salinimonas group</taxon>
        <taxon>Alteromonas</taxon>
    </lineage>
</organism>
<comment type="caution">
    <text evidence="1">The sequence shown here is derived from an EMBL/GenBank/DDBJ whole genome shotgun (WGS) entry which is preliminary data.</text>
</comment>
<sequence length="195" mass="22556">MTGTYEWNPMPHKVDVRCKNCNGLAVFEFAEVVTVSLKKDVPFFQQSKFFEYHILSDSCGHKWHGAFFFEGLHGSVQSITELPEGYFPNNWAHSKYLTRSHGLDLGSVRCNSCGTNQIHALDWPNEAYFSIEHKGHQLWAFNRESATDLHSFISGNERKVSDYKWRGFLLHIPTVFKTKKAREPVVKKLNRLLMC</sequence>
<evidence type="ECO:0000313" key="2">
    <source>
        <dbReference type="Proteomes" id="UP001170717"/>
    </source>
</evidence>
<dbReference type="EMBL" id="JAUOQI010000001">
    <property type="protein sequence ID" value="MDO6575953.1"/>
    <property type="molecule type" value="Genomic_DNA"/>
</dbReference>
<evidence type="ECO:0008006" key="3">
    <source>
        <dbReference type="Google" id="ProtNLM"/>
    </source>
</evidence>
<dbReference type="RefSeq" id="WP_303537842.1">
    <property type="nucleotide sequence ID" value="NZ_JAUOQI010000001.1"/>
</dbReference>
<protein>
    <recommendedName>
        <fullName evidence="3">CULT domain-containing protein</fullName>
    </recommendedName>
</protein>
<gene>
    <name evidence="1" type="ORF">Q4527_01035</name>
</gene>